<keyword evidence="6 7" id="KW-0687">Ribonucleoprotein</keyword>
<dbReference type="RefSeq" id="WP_025408034.1">
    <property type="nucleotide sequence ID" value="NZ_CP005745.1"/>
</dbReference>
<evidence type="ECO:0000256" key="1">
    <source>
        <dbReference type="ARBA" id="ARBA00010537"/>
    </source>
</evidence>
<dbReference type="GO" id="GO:0022625">
    <property type="term" value="C:cytosolic large ribosomal subunit"/>
    <property type="evidence" value="ECO:0007669"/>
    <property type="project" value="TreeGrafter"/>
</dbReference>
<dbReference type="PANTHER" id="PTHR11661:SF1">
    <property type="entry name" value="LARGE RIBOSOMAL SUBUNIT PROTEIN UL11M"/>
    <property type="match status" value="1"/>
</dbReference>
<evidence type="ECO:0000256" key="2">
    <source>
        <dbReference type="ARBA" id="ARBA00022481"/>
    </source>
</evidence>
<reference evidence="12" key="1">
    <citation type="submission" date="2013-04" db="EMBL/GenBank/DDBJ databases">
        <title>Comparative Genomics of Relapsing Fever Spirochetes.</title>
        <authorList>
            <person name="Schwan T.G."/>
            <person name="Raffel S.J."/>
            <person name="Porcella S.F."/>
            <person name="Martens C.A."/>
            <person name="Bruno D.P."/>
            <person name="Ricklefs S.M."/>
            <person name="Barbian K.B."/>
        </authorList>
    </citation>
    <scope>NUCLEOTIDE SEQUENCE [LARGE SCALE GENOMIC DNA]</scope>
    <source>
        <strain evidence="12">Co53</strain>
    </source>
</reference>
<dbReference type="FunFam" id="3.30.1550.10:FF:000006">
    <property type="entry name" value="50S ribosomal protein L11"/>
    <property type="match status" value="1"/>
</dbReference>
<keyword evidence="5 7" id="KW-0689">Ribosomal protein</keyword>
<dbReference type="InterPro" id="IPR020784">
    <property type="entry name" value="Ribosomal_uL11_N"/>
</dbReference>
<evidence type="ECO:0000256" key="5">
    <source>
        <dbReference type="ARBA" id="ARBA00022980"/>
    </source>
</evidence>
<evidence type="ECO:0000259" key="11">
    <source>
        <dbReference type="Pfam" id="PF03946"/>
    </source>
</evidence>
<evidence type="ECO:0000259" key="10">
    <source>
        <dbReference type="Pfam" id="PF00298"/>
    </source>
</evidence>
<dbReference type="FunFam" id="1.10.10.250:FF:000001">
    <property type="entry name" value="50S ribosomal protein L11"/>
    <property type="match status" value="1"/>
</dbReference>
<dbReference type="GO" id="GO:0006412">
    <property type="term" value="P:translation"/>
    <property type="evidence" value="ECO:0007669"/>
    <property type="project" value="UniProtKB-UniRule"/>
</dbReference>
<dbReference type="GO" id="GO:0003735">
    <property type="term" value="F:structural constituent of ribosome"/>
    <property type="evidence" value="ECO:0007669"/>
    <property type="project" value="InterPro"/>
</dbReference>
<comment type="subunit">
    <text evidence="7">Part of the ribosomal stalk of the 50S ribosomal subunit. Interacts with L10 and the large rRNA to form the base of the stalk. L10 forms an elongated spine to which L12 dimers bind in a sequential fashion forming a multimeric L10(L12)X complex.</text>
</comment>
<comment type="PTM">
    <text evidence="7 9">One or more lysine residues are methylated.</text>
</comment>
<keyword evidence="4 7" id="KW-0694">RNA-binding</keyword>
<name>W5STP0_9SPIR</name>
<proteinExistence type="inferred from homology"/>
<dbReference type="Gene3D" id="3.30.1550.10">
    <property type="entry name" value="Ribosomal protein L11/L12, N-terminal domain"/>
    <property type="match status" value="1"/>
</dbReference>
<dbReference type="InterPro" id="IPR036796">
    <property type="entry name" value="Ribosomal_uL11_N_sf"/>
</dbReference>
<organism evidence="12 13">
    <name type="scientific">Borrelia coriaceae ATCC 43381</name>
    <dbReference type="NCBI Taxonomy" id="1408429"/>
    <lineage>
        <taxon>Bacteria</taxon>
        <taxon>Pseudomonadati</taxon>
        <taxon>Spirochaetota</taxon>
        <taxon>Spirochaetia</taxon>
        <taxon>Spirochaetales</taxon>
        <taxon>Borreliaceae</taxon>
        <taxon>Borrelia</taxon>
    </lineage>
</organism>
<keyword evidence="2 7" id="KW-0488">Methylation</keyword>
<dbReference type="SUPFAM" id="SSF54747">
    <property type="entry name" value="Ribosomal L11/L12e N-terminal domain"/>
    <property type="match status" value="1"/>
</dbReference>
<dbReference type="PROSITE" id="PS00359">
    <property type="entry name" value="RIBOSOMAL_L11"/>
    <property type="match status" value="1"/>
</dbReference>
<dbReference type="CDD" id="cd00349">
    <property type="entry name" value="Ribosomal_L11"/>
    <property type="match status" value="1"/>
</dbReference>
<dbReference type="HOGENOM" id="CLU_074237_2_1_12"/>
<feature type="domain" description="Large ribosomal subunit protein uL11 C-terminal" evidence="10">
    <location>
        <begin position="74"/>
        <end position="142"/>
    </location>
</feature>
<comment type="similarity">
    <text evidence="1 7 8">Belongs to the universal ribosomal protein uL11 family.</text>
</comment>
<dbReference type="STRING" id="1313292.BCO_0076100"/>
<evidence type="ECO:0000256" key="8">
    <source>
        <dbReference type="RuleBase" id="RU003978"/>
    </source>
</evidence>
<dbReference type="HAMAP" id="MF_00736">
    <property type="entry name" value="Ribosomal_uL11"/>
    <property type="match status" value="1"/>
</dbReference>
<evidence type="ECO:0000256" key="4">
    <source>
        <dbReference type="ARBA" id="ARBA00022884"/>
    </source>
</evidence>
<dbReference type="Proteomes" id="UP000019330">
    <property type="component" value="Chromosome"/>
</dbReference>
<keyword evidence="13" id="KW-1185">Reference proteome</keyword>
<dbReference type="EMBL" id="CP005745">
    <property type="protein sequence ID" value="AHH10564.1"/>
    <property type="molecule type" value="Genomic_DNA"/>
</dbReference>
<accession>W5STP0</accession>
<dbReference type="OrthoDB" id="9802408at2"/>
<dbReference type="eggNOG" id="COG0080">
    <property type="taxonomic scope" value="Bacteria"/>
</dbReference>
<evidence type="ECO:0000256" key="6">
    <source>
        <dbReference type="ARBA" id="ARBA00023274"/>
    </source>
</evidence>
<dbReference type="SMART" id="SM00649">
    <property type="entry name" value="RL11"/>
    <property type="match status" value="1"/>
</dbReference>
<dbReference type="NCBIfam" id="TIGR01632">
    <property type="entry name" value="L11_bact"/>
    <property type="match status" value="1"/>
</dbReference>
<evidence type="ECO:0000256" key="3">
    <source>
        <dbReference type="ARBA" id="ARBA00022730"/>
    </source>
</evidence>
<evidence type="ECO:0000313" key="12">
    <source>
        <dbReference type="EMBL" id="AHH10564.1"/>
    </source>
</evidence>
<dbReference type="InterPro" id="IPR020785">
    <property type="entry name" value="Ribosomal_uL11_CS"/>
</dbReference>
<evidence type="ECO:0000256" key="9">
    <source>
        <dbReference type="RuleBase" id="RU003979"/>
    </source>
</evidence>
<dbReference type="InterPro" id="IPR020783">
    <property type="entry name" value="Ribosomal_uL11_C"/>
</dbReference>
<keyword evidence="3 7" id="KW-0699">rRNA-binding</keyword>
<protein>
    <recommendedName>
        <fullName evidence="7">Large ribosomal subunit protein uL11</fullName>
    </recommendedName>
</protein>
<evidence type="ECO:0000313" key="13">
    <source>
        <dbReference type="Proteomes" id="UP000019330"/>
    </source>
</evidence>
<dbReference type="Pfam" id="PF00298">
    <property type="entry name" value="Ribosomal_L11"/>
    <property type="match status" value="1"/>
</dbReference>
<gene>
    <name evidence="7" type="primary">rplK</name>
    <name evidence="12" type="ORF">BCO_0076100</name>
</gene>
<dbReference type="InterPro" id="IPR036769">
    <property type="entry name" value="Ribosomal_uL11_C_sf"/>
</dbReference>
<dbReference type="PANTHER" id="PTHR11661">
    <property type="entry name" value="60S RIBOSOMAL PROTEIN L12"/>
    <property type="match status" value="1"/>
</dbReference>
<evidence type="ECO:0000256" key="7">
    <source>
        <dbReference type="HAMAP-Rule" id="MF_00736"/>
    </source>
</evidence>
<dbReference type="InterPro" id="IPR006519">
    <property type="entry name" value="Ribosomal_uL11_bac-typ"/>
</dbReference>
<sequence length="144" mass="15330">MSKKKKEVAWIKLQVPAAQAAPGAKIGQALGPHGVSGPQFVKEFNEKTAKMEPGIIVPVIITVYSDKSFSFIVKTPPASVLIKKAVGIEAGSKRSNTDKVGTISKEKLMEIARIKMPDLNAKTESAAFKIIAGSARSIGVEVEK</sequence>
<dbReference type="SUPFAM" id="SSF46906">
    <property type="entry name" value="Ribosomal protein L11, C-terminal domain"/>
    <property type="match status" value="1"/>
</dbReference>
<dbReference type="Pfam" id="PF03946">
    <property type="entry name" value="Ribosomal_L11_N"/>
    <property type="match status" value="1"/>
</dbReference>
<dbReference type="GO" id="GO:0070180">
    <property type="term" value="F:large ribosomal subunit rRNA binding"/>
    <property type="evidence" value="ECO:0007669"/>
    <property type="project" value="UniProtKB-UniRule"/>
</dbReference>
<feature type="domain" description="Large ribosomal subunit protein uL11 N-terminal" evidence="11">
    <location>
        <begin position="11"/>
        <end position="69"/>
    </location>
</feature>
<dbReference type="Gene3D" id="1.10.10.250">
    <property type="entry name" value="Ribosomal protein L11, C-terminal domain"/>
    <property type="match status" value="1"/>
</dbReference>
<dbReference type="AlphaFoldDB" id="W5STP0"/>
<comment type="function">
    <text evidence="7 9">Forms part of the ribosomal stalk which helps the ribosome interact with GTP-bound translation factors.</text>
</comment>
<dbReference type="PATRIC" id="fig|1313292.3.peg.413"/>
<dbReference type="InterPro" id="IPR000911">
    <property type="entry name" value="Ribosomal_uL11"/>
</dbReference>